<dbReference type="FunFam" id="3.90.550.10:FF:000003">
    <property type="entry name" value="2-C-methyl-D-erythritol 4-phosphate cytidylyltransferase"/>
    <property type="match status" value="1"/>
</dbReference>
<dbReference type="Pfam" id="PF01128">
    <property type="entry name" value="IspD"/>
    <property type="match status" value="1"/>
</dbReference>
<feature type="site" description="Positions MEP for the nucleophilic attack" evidence="3">
    <location>
        <position position="215"/>
    </location>
</feature>
<dbReference type="GO" id="GO:0050518">
    <property type="term" value="F:2-C-methyl-D-erythritol 4-phosphate cytidylyltransferase activity"/>
    <property type="evidence" value="ECO:0007669"/>
    <property type="project" value="UniProtKB-UniRule"/>
</dbReference>
<dbReference type="AlphaFoldDB" id="A0A0B6D5P5"/>
<dbReference type="EMBL" id="CP009440">
    <property type="protein sequence ID" value="AJI52963.1"/>
    <property type="molecule type" value="Genomic_DNA"/>
</dbReference>
<dbReference type="UniPathway" id="UPA00056">
    <property type="reaction ID" value="UER00093"/>
</dbReference>
<proteinExistence type="inferred from homology"/>
<comment type="pathway">
    <text evidence="3">Isoprenoid biosynthesis; isopentenyl diphosphate biosynthesis via DXP pathway; isopentenyl diphosphate from 1-deoxy-D-xylulose 5-phosphate: step 2/6.</text>
</comment>
<dbReference type="HAMAP" id="MF_00108">
    <property type="entry name" value="IspD"/>
    <property type="match status" value="1"/>
</dbReference>
<dbReference type="OrthoDB" id="9806837at2"/>
<comment type="catalytic activity">
    <reaction evidence="3">
        <text>2-C-methyl-D-erythritol 4-phosphate + CTP + H(+) = 4-CDP-2-C-methyl-D-erythritol + diphosphate</text>
        <dbReference type="Rhea" id="RHEA:13429"/>
        <dbReference type="ChEBI" id="CHEBI:15378"/>
        <dbReference type="ChEBI" id="CHEBI:33019"/>
        <dbReference type="ChEBI" id="CHEBI:37563"/>
        <dbReference type="ChEBI" id="CHEBI:57823"/>
        <dbReference type="ChEBI" id="CHEBI:58262"/>
        <dbReference type="EC" id="2.7.7.60"/>
    </reaction>
</comment>
<organism evidence="4 5">
    <name type="scientific">Francisella philomiragia</name>
    <dbReference type="NCBI Taxonomy" id="28110"/>
    <lineage>
        <taxon>Bacteria</taxon>
        <taxon>Pseudomonadati</taxon>
        <taxon>Pseudomonadota</taxon>
        <taxon>Gammaproteobacteria</taxon>
        <taxon>Thiotrichales</taxon>
        <taxon>Francisellaceae</taxon>
        <taxon>Francisella</taxon>
    </lineage>
</organism>
<dbReference type="PANTHER" id="PTHR32125:SF4">
    <property type="entry name" value="2-C-METHYL-D-ERYTHRITOL 4-PHOSPHATE CYTIDYLYLTRANSFERASE, CHLOROPLASTIC"/>
    <property type="match status" value="1"/>
</dbReference>
<dbReference type="SUPFAM" id="SSF53448">
    <property type="entry name" value="Nucleotide-diphospho-sugar transferases"/>
    <property type="match status" value="1"/>
</dbReference>
<feature type="site" description="Transition state stabilizer" evidence="3">
    <location>
        <position position="16"/>
    </location>
</feature>
<accession>A0A0B6D5P5</accession>
<reference evidence="4 5" key="1">
    <citation type="journal article" date="2015" name="Genome Announc.">
        <title>Genome sequencing of 18 francisella strains to aid in assay development and testing.</title>
        <authorList>
            <person name="Johnson S.L."/>
            <person name="Daligault H.E."/>
            <person name="Davenport K.W."/>
            <person name="Coyne S.R."/>
            <person name="Frey K.G."/>
            <person name="Koroleva G.I."/>
            <person name="Broomall S.M."/>
            <person name="Bishop-Lilly K.A."/>
            <person name="Bruce D.C."/>
            <person name="Chertkov O."/>
            <person name="Freitas T."/>
            <person name="Jaissle J."/>
            <person name="Ladner J.T."/>
            <person name="Rosenzweig C.N."/>
            <person name="Gibbons H.S."/>
            <person name="Palacios G.F."/>
            <person name="Redden C.L."/>
            <person name="Xu Y."/>
            <person name="Minogue T.D."/>
            <person name="Chain P.S."/>
        </authorList>
    </citation>
    <scope>NUCLEOTIDE SEQUENCE [LARGE SCALE GENOMIC DNA]</scope>
    <source>
        <strain evidence="4 5">GA01-2794</strain>
    </source>
</reference>
<feature type="site" description="Transition state stabilizer" evidence="3">
    <location>
        <position position="23"/>
    </location>
</feature>
<gene>
    <name evidence="3 4" type="primary">ispD</name>
    <name evidence="4" type="ORF">LA55_634</name>
</gene>
<dbReference type="GO" id="GO:0019288">
    <property type="term" value="P:isopentenyl diphosphate biosynthetic process, methylerythritol 4-phosphate pathway"/>
    <property type="evidence" value="ECO:0007669"/>
    <property type="project" value="UniProtKB-UniRule"/>
</dbReference>
<comment type="function">
    <text evidence="3">Catalyzes the formation of 4-diphosphocytidyl-2-C-methyl-D-erythritol from CTP and 2-C-methyl-D-erythritol 4-phosphate (MEP).</text>
</comment>
<evidence type="ECO:0000313" key="5">
    <source>
        <dbReference type="Proteomes" id="UP000031830"/>
    </source>
</evidence>
<dbReference type="STRING" id="28110.KU46_1159"/>
<evidence type="ECO:0000256" key="2">
    <source>
        <dbReference type="ARBA" id="ARBA00022695"/>
    </source>
</evidence>
<dbReference type="PANTHER" id="PTHR32125">
    <property type="entry name" value="2-C-METHYL-D-ERYTHRITOL 4-PHOSPHATE CYTIDYLYLTRANSFERASE, CHLOROPLASTIC"/>
    <property type="match status" value="1"/>
</dbReference>
<evidence type="ECO:0000313" key="4">
    <source>
        <dbReference type="EMBL" id="AJI52963.1"/>
    </source>
</evidence>
<dbReference type="NCBIfam" id="TIGR00453">
    <property type="entry name" value="ispD"/>
    <property type="match status" value="1"/>
</dbReference>
<feature type="site" description="Positions MEP for the nucleophilic attack" evidence="3">
    <location>
        <position position="157"/>
    </location>
</feature>
<keyword evidence="1 3" id="KW-0808">Transferase</keyword>
<dbReference type="InterPro" id="IPR034683">
    <property type="entry name" value="IspD/TarI"/>
</dbReference>
<keyword evidence="3" id="KW-0414">Isoprene biosynthesis</keyword>
<dbReference type="KEGG" id="fpz:LA55_634"/>
<dbReference type="CDD" id="cd02516">
    <property type="entry name" value="CDP-ME_synthetase"/>
    <property type="match status" value="1"/>
</dbReference>
<sequence>MSNKYVIIPAAGIGSRMGLDIPKQYYKLINGKTILDNTLEKFVKDSFFDKVIVAVSDNDNLWSNSEYYNHPKVQSCIGGATRFHSVYNSLKIIDDRKSDDWVFVHDAARPCVNIQDVITLYNQTQNSHTQAGILAIRAFETVKKVAIKMIIAKTIDRQDIWLAQTPQLSRLGQLEKAFDFCYTNNLIDKITDEASALELYGINPIVVEGSRKNIKITTQDDLEFANWQIS</sequence>
<dbReference type="EC" id="2.7.7.60" evidence="3"/>
<dbReference type="Gene3D" id="3.90.550.10">
    <property type="entry name" value="Spore Coat Polysaccharide Biosynthesis Protein SpsA, Chain A"/>
    <property type="match status" value="1"/>
</dbReference>
<keyword evidence="2 3" id="KW-0548">Nucleotidyltransferase</keyword>
<comment type="similarity">
    <text evidence="3">Belongs to the IspD/TarI cytidylyltransferase family. IspD subfamily.</text>
</comment>
<evidence type="ECO:0000256" key="3">
    <source>
        <dbReference type="HAMAP-Rule" id="MF_00108"/>
    </source>
</evidence>
<protein>
    <recommendedName>
        <fullName evidence="3">2-C-methyl-D-erythritol 4-phosphate cytidylyltransferase</fullName>
        <ecNumber evidence="3">2.7.7.60</ecNumber>
    </recommendedName>
    <alternativeName>
        <fullName evidence="3">4-diphosphocytidyl-2C-methyl-D-erythritol synthase</fullName>
    </alternativeName>
    <alternativeName>
        <fullName evidence="3">MEP cytidylyltransferase</fullName>
        <shortName evidence="3">MCT</shortName>
    </alternativeName>
</protein>
<dbReference type="InterPro" id="IPR001228">
    <property type="entry name" value="IspD"/>
</dbReference>
<name>A0A0B6D5P5_9GAMM</name>
<dbReference type="InterPro" id="IPR050088">
    <property type="entry name" value="IspD/TarI_cytidylyltransf_bact"/>
</dbReference>
<dbReference type="InterPro" id="IPR029044">
    <property type="entry name" value="Nucleotide-diphossugar_trans"/>
</dbReference>
<dbReference type="Proteomes" id="UP000031830">
    <property type="component" value="Chromosome"/>
</dbReference>
<dbReference type="RefSeq" id="WP_044525854.1">
    <property type="nucleotide sequence ID" value="NZ_CP009440.1"/>
</dbReference>
<evidence type="ECO:0000256" key="1">
    <source>
        <dbReference type="ARBA" id="ARBA00022679"/>
    </source>
</evidence>